<dbReference type="Pfam" id="PF02464">
    <property type="entry name" value="CinA"/>
    <property type="match status" value="1"/>
</dbReference>
<dbReference type="AlphaFoldDB" id="A0AB35MJU7"/>
<dbReference type="Proteomes" id="UP001172756">
    <property type="component" value="Unassembled WGS sequence"/>
</dbReference>
<proteinExistence type="predicted"/>
<dbReference type="Gene3D" id="3.90.950.20">
    <property type="entry name" value="CinA-like"/>
    <property type="match status" value="1"/>
</dbReference>
<dbReference type="InterPro" id="IPR008136">
    <property type="entry name" value="CinA_C"/>
</dbReference>
<dbReference type="EMBL" id="JAUHQB010000007">
    <property type="protein sequence ID" value="MDN4483997.1"/>
    <property type="molecule type" value="Genomic_DNA"/>
</dbReference>
<gene>
    <name evidence="2" type="ORF">QQ002_10650</name>
</gene>
<feature type="domain" description="CinA C-terminal" evidence="1">
    <location>
        <begin position="3"/>
        <end position="152"/>
    </location>
</feature>
<evidence type="ECO:0000313" key="3">
    <source>
        <dbReference type="Proteomes" id="UP001172756"/>
    </source>
</evidence>
<evidence type="ECO:0000313" key="2">
    <source>
        <dbReference type="EMBL" id="MDN4483997.1"/>
    </source>
</evidence>
<organism evidence="2 3">
    <name type="scientific">Demequina lignilytica</name>
    <dbReference type="NCBI Taxonomy" id="3051663"/>
    <lineage>
        <taxon>Bacteria</taxon>
        <taxon>Bacillati</taxon>
        <taxon>Actinomycetota</taxon>
        <taxon>Actinomycetes</taxon>
        <taxon>Micrococcales</taxon>
        <taxon>Demequinaceae</taxon>
        <taxon>Demequina</taxon>
    </lineage>
</organism>
<evidence type="ECO:0000259" key="1">
    <source>
        <dbReference type="Pfam" id="PF02464"/>
    </source>
</evidence>
<dbReference type="InterPro" id="IPR036653">
    <property type="entry name" value="CinA-like_C"/>
</dbReference>
<accession>A0AB35MJU7</accession>
<sequence>MSTAELLVARLADRGETVATAESMTGGAVCAALVAVPGASAVVRGGVVAYTLEMKQRLLGLDASLIERAGVVSEQVATAMAAAARTLTGATFGIATTGVAGPDGHGGREAGTVCLAVAGPRGDQVATVHLPGDRDAVRTGAVEHALAMLRAAMAGDVTGL</sequence>
<protein>
    <submittedName>
        <fullName evidence="2">Nicotinamide-nucleotide amidohydrolase family protein</fullName>
    </submittedName>
</protein>
<dbReference type="RefSeq" id="WP_301160693.1">
    <property type="nucleotide sequence ID" value="NZ_JAUHQB010000007.1"/>
</dbReference>
<reference evidence="2 3" key="1">
    <citation type="submission" date="2023-06" db="EMBL/GenBank/DDBJ databases">
        <title>SYSU T0a273.</title>
        <authorList>
            <person name="Gao L."/>
            <person name="Fang B.-Z."/>
            <person name="Li W.-J."/>
        </authorList>
    </citation>
    <scope>NUCLEOTIDE SEQUENCE [LARGE SCALE GENOMIC DNA]</scope>
    <source>
        <strain evidence="2 3">SYSU T0a273</strain>
    </source>
</reference>
<dbReference type="NCBIfam" id="TIGR00199">
    <property type="entry name" value="PncC_domain"/>
    <property type="match status" value="1"/>
</dbReference>
<comment type="caution">
    <text evidence="2">The sequence shown here is derived from an EMBL/GenBank/DDBJ whole genome shotgun (WGS) entry which is preliminary data.</text>
</comment>
<dbReference type="SUPFAM" id="SSF142433">
    <property type="entry name" value="CinA-like"/>
    <property type="match status" value="1"/>
</dbReference>
<name>A0AB35MJU7_9MICO</name>